<comment type="caution">
    <text evidence="3">The sequence shown here is derived from an EMBL/GenBank/DDBJ whole genome shotgun (WGS) entry which is preliminary data.</text>
</comment>
<evidence type="ECO:0000313" key="3">
    <source>
        <dbReference type="EMBL" id="CAE8673399.1"/>
    </source>
</evidence>
<accession>A0A813JD19</accession>
<sequence length="153" mass="15843">ILYRMGKCDLVRQYIILSENDPELGSISDKMGPFVARFISQLERKVATQTSTLGWVADGGVAAACVLAFLGILLLVGAIKLPTFGGDEAPVITQASAPANFQAMDANIAESLGLARKQLTEAASAPAPPSEPEEAIPAASPSSPLICKGNACS</sequence>
<evidence type="ECO:0000313" key="4">
    <source>
        <dbReference type="Proteomes" id="UP000626109"/>
    </source>
</evidence>
<evidence type="ECO:0000256" key="2">
    <source>
        <dbReference type="SAM" id="Phobius"/>
    </source>
</evidence>
<feature type="non-terminal residue" evidence="3">
    <location>
        <position position="1"/>
    </location>
</feature>
<keyword evidence="2" id="KW-0472">Membrane</keyword>
<name>A0A813JD19_POLGL</name>
<protein>
    <submittedName>
        <fullName evidence="3">Uncharacterized protein</fullName>
    </submittedName>
</protein>
<dbReference type="EMBL" id="CAJNNW010024617">
    <property type="protein sequence ID" value="CAE8673399.1"/>
    <property type="molecule type" value="Genomic_DNA"/>
</dbReference>
<dbReference type="Proteomes" id="UP000626109">
    <property type="component" value="Unassembled WGS sequence"/>
</dbReference>
<feature type="region of interest" description="Disordered" evidence="1">
    <location>
        <begin position="120"/>
        <end position="143"/>
    </location>
</feature>
<feature type="transmembrane region" description="Helical" evidence="2">
    <location>
        <begin position="60"/>
        <end position="79"/>
    </location>
</feature>
<reference evidence="3" key="1">
    <citation type="submission" date="2021-02" db="EMBL/GenBank/DDBJ databases">
        <authorList>
            <person name="Dougan E. K."/>
            <person name="Rhodes N."/>
            <person name="Thang M."/>
            <person name="Chan C."/>
        </authorList>
    </citation>
    <scope>NUCLEOTIDE SEQUENCE</scope>
</reference>
<keyword evidence="2" id="KW-1133">Transmembrane helix</keyword>
<keyword evidence="2" id="KW-0812">Transmembrane</keyword>
<gene>
    <name evidence="3" type="ORF">PGLA2088_LOCUS18517</name>
</gene>
<organism evidence="3 4">
    <name type="scientific">Polarella glacialis</name>
    <name type="common">Dinoflagellate</name>
    <dbReference type="NCBI Taxonomy" id="89957"/>
    <lineage>
        <taxon>Eukaryota</taxon>
        <taxon>Sar</taxon>
        <taxon>Alveolata</taxon>
        <taxon>Dinophyceae</taxon>
        <taxon>Suessiales</taxon>
        <taxon>Suessiaceae</taxon>
        <taxon>Polarella</taxon>
    </lineage>
</organism>
<evidence type="ECO:0000256" key="1">
    <source>
        <dbReference type="SAM" id="MobiDB-lite"/>
    </source>
</evidence>
<dbReference type="AlphaFoldDB" id="A0A813JD19"/>
<proteinExistence type="predicted"/>